<feature type="region of interest" description="Disordered" evidence="1">
    <location>
        <begin position="60"/>
        <end position="86"/>
    </location>
</feature>
<organism evidence="2 3">
    <name type="scientific">Daphnia magna</name>
    <dbReference type="NCBI Taxonomy" id="35525"/>
    <lineage>
        <taxon>Eukaryota</taxon>
        <taxon>Metazoa</taxon>
        <taxon>Ecdysozoa</taxon>
        <taxon>Arthropoda</taxon>
        <taxon>Crustacea</taxon>
        <taxon>Branchiopoda</taxon>
        <taxon>Diplostraca</taxon>
        <taxon>Cladocera</taxon>
        <taxon>Anomopoda</taxon>
        <taxon>Daphniidae</taxon>
        <taxon>Daphnia</taxon>
    </lineage>
</organism>
<evidence type="ECO:0000256" key="1">
    <source>
        <dbReference type="SAM" id="MobiDB-lite"/>
    </source>
</evidence>
<feature type="compositionally biased region" description="Low complexity" evidence="1">
    <location>
        <begin position="31"/>
        <end position="41"/>
    </location>
</feature>
<sequence length="150" mass="17210">MIHHGLRSRQSHNGQMGQPNGLSGVRHQPDHSSSSQSNSRHSIQHEGHQRCLVFGKLAEPHHNQTHPNHFHHQRYQHQSYYSPDPSDNSAGAIRWITARKNFNSAWLPLTTLSAPPSLEIYNSLTHCQNYRHANRNGYNKENSLWADTKI</sequence>
<evidence type="ECO:0000313" key="2">
    <source>
        <dbReference type="EMBL" id="KZS15711.1"/>
    </source>
</evidence>
<dbReference type="Proteomes" id="UP000076858">
    <property type="component" value="Unassembled WGS sequence"/>
</dbReference>
<proteinExistence type="predicted"/>
<dbReference type="OrthoDB" id="5981855at2759"/>
<reference evidence="2 3" key="1">
    <citation type="submission" date="2016-03" db="EMBL/GenBank/DDBJ databases">
        <title>EvidentialGene: Evidence-directed Construction of Genes on Genomes.</title>
        <authorList>
            <person name="Gilbert D.G."/>
            <person name="Choi J.-H."/>
            <person name="Mockaitis K."/>
            <person name="Colbourne J."/>
            <person name="Pfrender M."/>
        </authorList>
    </citation>
    <scope>NUCLEOTIDE SEQUENCE [LARGE SCALE GENOMIC DNA]</scope>
    <source>
        <strain evidence="2 3">Xinb3</strain>
        <tissue evidence="2">Complete organism</tissue>
    </source>
</reference>
<evidence type="ECO:0000313" key="3">
    <source>
        <dbReference type="Proteomes" id="UP000076858"/>
    </source>
</evidence>
<dbReference type="EMBL" id="LRGB01000868">
    <property type="protein sequence ID" value="KZS15711.1"/>
    <property type="molecule type" value="Genomic_DNA"/>
</dbReference>
<accession>A0A164YXN9</accession>
<comment type="caution">
    <text evidence="2">The sequence shown here is derived from an EMBL/GenBank/DDBJ whole genome shotgun (WGS) entry which is preliminary data.</text>
</comment>
<feature type="compositionally biased region" description="Polar residues" evidence="1">
    <location>
        <begin position="76"/>
        <end position="86"/>
    </location>
</feature>
<keyword evidence="3" id="KW-1185">Reference proteome</keyword>
<gene>
    <name evidence="2" type="ORF">APZ42_018945</name>
</gene>
<protein>
    <submittedName>
        <fullName evidence="2">Uncharacterized protein</fullName>
    </submittedName>
</protein>
<dbReference type="AlphaFoldDB" id="A0A164YXN9"/>
<feature type="compositionally biased region" description="Polar residues" evidence="1">
    <location>
        <begin position="11"/>
        <end position="21"/>
    </location>
</feature>
<feature type="region of interest" description="Disordered" evidence="1">
    <location>
        <begin position="1"/>
        <end position="47"/>
    </location>
</feature>
<name>A0A164YXN9_9CRUS</name>
<feature type="compositionally biased region" description="Basic residues" evidence="1">
    <location>
        <begin position="1"/>
        <end position="10"/>
    </location>
</feature>